<dbReference type="Gene3D" id="3.40.50.10990">
    <property type="entry name" value="GTP cyclohydrolase II"/>
    <property type="match status" value="1"/>
</dbReference>
<dbReference type="KEGG" id="sbae:DSM104329_03686"/>
<dbReference type="EMBL" id="CP087164">
    <property type="protein sequence ID" value="UGS37271.1"/>
    <property type="molecule type" value="Genomic_DNA"/>
</dbReference>
<dbReference type="InterPro" id="IPR017945">
    <property type="entry name" value="DHBP_synth_RibB-like_a/b_dom"/>
</dbReference>
<evidence type="ECO:0000256" key="4">
    <source>
        <dbReference type="ARBA" id="ARBA00005520"/>
    </source>
</evidence>
<name>A0A9E6XZN0_9ACTN</name>
<dbReference type="AlphaFoldDB" id="A0A9E6XZN0"/>
<comment type="similarity">
    <text evidence="4">In the N-terminal section; belongs to the DHBP synthase family.</text>
</comment>
<feature type="domain" description="GTP cyclohydrolase II" evidence="8">
    <location>
        <begin position="205"/>
        <end position="300"/>
    </location>
</feature>
<comment type="pathway">
    <text evidence="3">Cofactor biosynthesis; riboflavin biosynthesis; 2-hydroxy-3-oxobutyl phosphate from D-ribulose 5-phosphate: step 1/1.</text>
</comment>
<dbReference type="InterPro" id="IPR036144">
    <property type="entry name" value="RibA-like_sf"/>
</dbReference>
<organism evidence="9 10">
    <name type="scientific">Capillimicrobium parvum</name>
    <dbReference type="NCBI Taxonomy" id="2884022"/>
    <lineage>
        <taxon>Bacteria</taxon>
        <taxon>Bacillati</taxon>
        <taxon>Actinomycetota</taxon>
        <taxon>Thermoleophilia</taxon>
        <taxon>Solirubrobacterales</taxon>
        <taxon>Capillimicrobiaceae</taxon>
        <taxon>Capillimicrobium</taxon>
    </lineage>
</organism>
<protein>
    <recommendedName>
        <fullName evidence="5">3,4-dihydroxy-2-butanone-4-phosphate synthase</fullName>
        <ecNumber evidence="5">4.1.99.12</ecNumber>
    </recommendedName>
</protein>
<dbReference type="PANTHER" id="PTHR21327:SF18">
    <property type="entry name" value="3,4-DIHYDROXY-2-BUTANONE 4-PHOSPHATE SYNTHASE"/>
    <property type="match status" value="1"/>
</dbReference>
<evidence type="ECO:0000313" key="10">
    <source>
        <dbReference type="Proteomes" id="UP001162834"/>
    </source>
</evidence>
<proteinExistence type="inferred from homology"/>
<evidence type="ECO:0000256" key="5">
    <source>
        <dbReference type="ARBA" id="ARBA00012153"/>
    </source>
</evidence>
<keyword evidence="10" id="KW-1185">Reference proteome</keyword>
<dbReference type="GO" id="GO:0046872">
    <property type="term" value="F:metal ion binding"/>
    <property type="evidence" value="ECO:0007669"/>
    <property type="project" value="UniProtKB-KW"/>
</dbReference>
<dbReference type="EC" id="4.1.99.12" evidence="5"/>
<comment type="catalytic activity">
    <reaction evidence="1">
        <text>D-ribulose 5-phosphate = (2S)-2-hydroxy-3-oxobutyl phosphate + formate + H(+)</text>
        <dbReference type="Rhea" id="RHEA:18457"/>
        <dbReference type="ChEBI" id="CHEBI:15378"/>
        <dbReference type="ChEBI" id="CHEBI:15740"/>
        <dbReference type="ChEBI" id="CHEBI:58121"/>
        <dbReference type="ChEBI" id="CHEBI:58830"/>
        <dbReference type="EC" id="4.1.99.12"/>
    </reaction>
</comment>
<evidence type="ECO:0000256" key="6">
    <source>
        <dbReference type="ARBA" id="ARBA00022619"/>
    </source>
</evidence>
<dbReference type="GO" id="GO:0009231">
    <property type="term" value="P:riboflavin biosynthetic process"/>
    <property type="evidence" value="ECO:0007669"/>
    <property type="project" value="UniProtKB-KW"/>
</dbReference>
<dbReference type="Gene3D" id="3.90.870.10">
    <property type="entry name" value="DHBP synthase"/>
    <property type="match status" value="1"/>
</dbReference>
<dbReference type="Pfam" id="PF00926">
    <property type="entry name" value="DHBP_synthase"/>
    <property type="match status" value="1"/>
</dbReference>
<evidence type="ECO:0000256" key="7">
    <source>
        <dbReference type="ARBA" id="ARBA00022723"/>
    </source>
</evidence>
<keyword evidence="6" id="KW-0686">Riboflavin biosynthesis</keyword>
<dbReference type="GO" id="GO:0008686">
    <property type="term" value="F:3,4-dihydroxy-2-butanone-4-phosphate synthase activity"/>
    <property type="evidence" value="ECO:0007669"/>
    <property type="project" value="UniProtKB-EC"/>
</dbReference>
<dbReference type="Pfam" id="PF00925">
    <property type="entry name" value="GTP_cyclohydro2"/>
    <property type="match status" value="1"/>
</dbReference>
<evidence type="ECO:0000259" key="8">
    <source>
        <dbReference type="Pfam" id="PF00925"/>
    </source>
</evidence>
<dbReference type="Proteomes" id="UP001162834">
    <property type="component" value="Chromosome"/>
</dbReference>
<dbReference type="InterPro" id="IPR000422">
    <property type="entry name" value="DHBP_synthase_RibB"/>
</dbReference>
<evidence type="ECO:0000256" key="2">
    <source>
        <dbReference type="ARBA" id="ARBA00002284"/>
    </source>
</evidence>
<accession>A0A9E6XZN0</accession>
<sequence length="318" mass="33361">MSIRPALGDLRGGRLVALVDVARGAPEGYLVAAARTITPLLINAMLLDAGGTPWVALPESRCRALAIDPLGDHAARAEGFAFMVSIEARHGVTTGVSAADRARTMRIAADPRTGPADIAVPGHVMPILVAEQGVLGHAAAPEAAVDLTRLAGLDGGGAMCHILDESGQVAGLDAVCDLARRRGFQVVTTEDVVAERRRREPMVERTAAAPIETVAGRLLAVAYRETISGREHTALVAGPRPEAIVDAPLRLHVRQPIEDVFTSTHEELERSLHQLAAGRLGGILLYLAAGTTSDAAERIAQQIRADLMPTPVAHAHAA</sequence>
<evidence type="ECO:0000256" key="1">
    <source>
        <dbReference type="ARBA" id="ARBA00000141"/>
    </source>
</evidence>
<evidence type="ECO:0000256" key="3">
    <source>
        <dbReference type="ARBA" id="ARBA00004904"/>
    </source>
</evidence>
<dbReference type="GO" id="GO:0005829">
    <property type="term" value="C:cytosol"/>
    <property type="evidence" value="ECO:0007669"/>
    <property type="project" value="TreeGrafter"/>
</dbReference>
<evidence type="ECO:0000313" key="9">
    <source>
        <dbReference type="EMBL" id="UGS37271.1"/>
    </source>
</evidence>
<dbReference type="RefSeq" id="WP_259311328.1">
    <property type="nucleotide sequence ID" value="NZ_CP087164.1"/>
</dbReference>
<comment type="function">
    <text evidence="2">Catalyzes the conversion of D-ribulose 5-phosphate to formate and 3,4-dihydroxy-2-butanone 4-phosphate.</text>
</comment>
<dbReference type="InterPro" id="IPR032677">
    <property type="entry name" value="GTP_cyclohydro_II"/>
</dbReference>
<keyword evidence="7" id="KW-0479">Metal-binding</keyword>
<gene>
    <name evidence="9" type="primary">ribBA_2</name>
    <name evidence="9" type="ORF">DSM104329_03686</name>
</gene>
<dbReference type="SUPFAM" id="SSF142695">
    <property type="entry name" value="RibA-like"/>
    <property type="match status" value="1"/>
</dbReference>
<dbReference type="SUPFAM" id="SSF55821">
    <property type="entry name" value="YrdC/RibB"/>
    <property type="match status" value="1"/>
</dbReference>
<dbReference type="PANTHER" id="PTHR21327">
    <property type="entry name" value="GTP CYCLOHYDROLASE II-RELATED"/>
    <property type="match status" value="1"/>
</dbReference>
<reference evidence="9" key="1">
    <citation type="journal article" date="2022" name="Int. J. Syst. Evol. Microbiol.">
        <title>Pseudomonas aegrilactucae sp. nov. and Pseudomonas morbosilactucae sp. nov., pathogens causing bacterial rot of lettuce in Japan.</title>
        <authorList>
            <person name="Sawada H."/>
            <person name="Fujikawa T."/>
            <person name="Satou M."/>
        </authorList>
    </citation>
    <scope>NUCLEOTIDE SEQUENCE</scope>
    <source>
        <strain evidence="9">0166_1</strain>
    </source>
</reference>